<keyword evidence="6" id="KW-0804">Transcription</keyword>
<dbReference type="PROSITE" id="PS01124">
    <property type="entry name" value="HTH_ARAC_FAMILY_2"/>
    <property type="match status" value="1"/>
</dbReference>
<dbReference type="Pfam" id="PF07494">
    <property type="entry name" value="Reg_prop"/>
    <property type="match status" value="8"/>
</dbReference>
<protein>
    <recommendedName>
        <fullName evidence="2">histidine kinase</fullName>
        <ecNumber evidence="2">2.7.13.3</ecNumber>
    </recommendedName>
</protein>
<dbReference type="Gene3D" id="1.10.10.60">
    <property type="entry name" value="Homeodomain-like"/>
    <property type="match status" value="1"/>
</dbReference>
<dbReference type="Gene3D" id="2.130.10.10">
    <property type="entry name" value="YVTN repeat-like/Quinoprotein amine dehydrogenase"/>
    <property type="match status" value="2"/>
</dbReference>
<dbReference type="InterPro" id="IPR015943">
    <property type="entry name" value="WD40/YVTN_repeat-like_dom_sf"/>
</dbReference>
<dbReference type="InterPro" id="IPR011047">
    <property type="entry name" value="Quinoprotein_ADH-like_sf"/>
</dbReference>
<name>A0ABQ2BDY8_9SPHI</name>
<dbReference type="CDD" id="cd17574">
    <property type="entry name" value="REC_OmpR"/>
    <property type="match status" value="1"/>
</dbReference>
<comment type="catalytic activity">
    <reaction evidence="1">
        <text>ATP + protein L-histidine = ADP + protein N-phospho-L-histidine.</text>
        <dbReference type="EC" id="2.7.13.3"/>
    </reaction>
</comment>
<dbReference type="InterPro" id="IPR004358">
    <property type="entry name" value="Sig_transdc_His_kin-like_C"/>
</dbReference>
<evidence type="ECO:0000256" key="6">
    <source>
        <dbReference type="ARBA" id="ARBA00023163"/>
    </source>
</evidence>
<dbReference type="InterPro" id="IPR005467">
    <property type="entry name" value="His_kinase_dom"/>
</dbReference>
<evidence type="ECO:0000256" key="3">
    <source>
        <dbReference type="ARBA" id="ARBA00022553"/>
    </source>
</evidence>
<dbReference type="PANTHER" id="PTHR43547:SF2">
    <property type="entry name" value="HYBRID SIGNAL TRANSDUCTION HISTIDINE KINASE C"/>
    <property type="match status" value="1"/>
</dbReference>
<evidence type="ECO:0000256" key="7">
    <source>
        <dbReference type="PROSITE-ProRule" id="PRU00169"/>
    </source>
</evidence>
<dbReference type="Gene3D" id="3.40.50.2300">
    <property type="match status" value="1"/>
</dbReference>
<dbReference type="Pfam" id="PF07495">
    <property type="entry name" value="Y_Y_Y"/>
    <property type="match status" value="1"/>
</dbReference>
<dbReference type="SMART" id="SM00388">
    <property type="entry name" value="HisKA"/>
    <property type="match status" value="1"/>
</dbReference>
<dbReference type="InterPro" id="IPR003594">
    <property type="entry name" value="HATPase_dom"/>
</dbReference>
<keyword evidence="11" id="KW-0418">Kinase</keyword>
<dbReference type="InterPro" id="IPR018062">
    <property type="entry name" value="HTH_AraC-typ_CS"/>
</dbReference>
<evidence type="ECO:0000256" key="5">
    <source>
        <dbReference type="ARBA" id="ARBA00023125"/>
    </source>
</evidence>
<dbReference type="SUPFAM" id="SSF47384">
    <property type="entry name" value="Homodimeric domain of signal transducing histidine kinase"/>
    <property type="match status" value="1"/>
</dbReference>
<evidence type="ECO:0000256" key="2">
    <source>
        <dbReference type="ARBA" id="ARBA00012438"/>
    </source>
</evidence>
<dbReference type="Gene3D" id="3.30.565.10">
    <property type="entry name" value="Histidine kinase-like ATPase, C-terminal domain"/>
    <property type="match status" value="1"/>
</dbReference>
<dbReference type="SUPFAM" id="SSF55874">
    <property type="entry name" value="ATPase domain of HSP90 chaperone/DNA topoisomerase II/histidine kinase"/>
    <property type="match status" value="1"/>
</dbReference>
<evidence type="ECO:0000313" key="11">
    <source>
        <dbReference type="EMBL" id="GGI23726.1"/>
    </source>
</evidence>
<evidence type="ECO:0000256" key="1">
    <source>
        <dbReference type="ARBA" id="ARBA00000085"/>
    </source>
</evidence>
<dbReference type="EC" id="2.7.13.3" evidence="2"/>
<dbReference type="SUPFAM" id="SSF63829">
    <property type="entry name" value="Calcium-dependent phosphotriesterase"/>
    <property type="match status" value="1"/>
</dbReference>
<dbReference type="SMART" id="SM00448">
    <property type="entry name" value="REC"/>
    <property type="match status" value="1"/>
</dbReference>
<proteinExistence type="predicted"/>
<dbReference type="InterPro" id="IPR001789">
    <property type="entry name" value="Sig_transdc_resp-reg_receiver"/>
</dbReference>
<feature type="domain" description="HTH araC/xylS-type" evidence="8">
    <location>
        <begin position="1242"/>
        <end position="1341"/>
    </location>
</feature>
<dbReference type="Pfam" id="PF00072">
    <property type="entry name" value="Response_reg"/>
    <property type="match status" value="1"/>
</dbReference>
<dbReference type="InterPro" id="IPR018060">
    <property type="entry name" value="HTH_AraC"/>
</dbReference>
<feature type="domain" description="Histidine kinase" evidence="9">
    <location>
        <begin position="845"/>
        <end position="1067"/>
    </location>
</feature>
<dbReference type="SUPFAM" id="SSF52172">
    <property type="entry name" value="CheY-like"/>
    <property type="match status" value="1"/>
</dbReference>
<sequence>MAQQSQYQFSHLNVSKGLSNNQVTTIFKDSRGFVWFGTAAGINRYDGSKFKSYTHHFNDTTSLDDNYVLNILEGPEGKLWIKTKLGLNIYDPSTEKFSKNLIASLKNISIPATKISDLFKINNWAYAFTVPEMGFYLLNSKHKAIHVYHKNGDATSIISSAISSINGDSKGYIWIMHKNGTLEQFNPVLNRVVSRITILKVPGLAGLNYTIFVDRKDRLWLYCTGIDNGIYLFDANKKVLKHFDKDSAEGRLNSKIVNSITQDDEGLMWIATDHGGITLLNENTLKSHFLVNNEGNSKSLTQNSVLSIYKDNLGIIWAGTYKKGVNYYHKNILKFPSIHHFINDGKSLPYEDVNKFIEDDKGNLWIGTNGGGLIYYNRGLGTFKQYKHNTSDQNSISNDVVVSLYIDHDKKLWIGTYFGGLDCFDGKTFIHNRHSDKDPFSLSDDRVWSIMEDSQKRFWVGTLAGGVNQLDRTTNKFYRYKYQGRNGISSTYASSIVEDKKGNIWIGTSQGINVIQKSGEIVHYIHQEKGAPGLLANTINNLFIDSRGWVWAATAEGLSMLNPATGKFKNFTKEDGLPDNNIRDILEDNSKNMWISTTNGLSNITFSKLQKGIIYRFSNYDEADGLQGLDFNERASYKTSKGELIFGGANGFNLFYPEKITPVNNMPDIVLTDFLLFNKNINPGQLVNNHIILSKSINETKEISLSYNENVFTIEFAALEYFNPEKIKIHYLLEGYDKSWLTTDNKIRKVTYTNLDHGDYTFKIFAINDKGKRGKLLTLHIIVAPPLWKTGWAYALYAMLLAGVLYFMRRRGIDKIKAEFLLKQEREQANSLHELDMMKIKFFTNVSHEFRTPLSLILAPVDKILGQIDDPNHRQQLQLISRNAKRLLNLVNQLLDFRKMEVQELKLHAKNGDIIKFIREVTLSFTDVAEKNNISFVFDSDIELLETKFDHDKIERILFNLLSNAFKFTPQTGHVSVLLSMQTNKSRREKWLEITVIDTGIGIPMEKQEKIFDRFFQHQTPESIVNQGSGIGLSITKEFVKLHNGEMIVKSQVGEGSSFIFRLPIKVRQIINTNGTEVPGEQQCTLAPKTTKQPTLLLVEDHDDFRFFLKDSLKEHFHVIEANNGKQGWQKALALQPDLIVSDISMPEMNGIDLSQKLKNDVRTTHIPVILLTALTGEEQQLRGLSTGAADYLTKPFNLEILLSKLKNILLQQDLMRRTYKKHVAINPGDVEIESPDELFVQKALQVIEKNIGNTEFSVEELSSEMCMSRVTLYKKTLVLTGKSPVDLIRTVRLKRAAQLLSNGYLTVSQVCYKVGFKSQKYFTKSFKAEFDVLPSSYSGIYKEEENLK</sequence>
<dbReference type="InterPro" id="IPR013783">
    <property type="entry name" value="Ig-like_fold"/>
</dbReference>
<feature type="modified residue" description="4-aspartylphosphate" evidence="7">
    <location>
        <position position="1143"/>
    </location>
</feature>
<dbReference type="Proteomes" id="UP000645390">
    <property type="component" value="Unassembled WGS sequence"/>
</dbReference>
<dbReference type="InterPro" id="IPR003661">
    <property type="entry name" value="HisK_dim/P_dom"/>
</dbReference>
<evidence type="ECO:0000259" key="10">
    <source>
        <dbReference type="PROSITE" id="PS50110"/>
    </source>
</evidence>
<comment type="caution">
    <text evidence="11">The sequence shown here is derived from an EMBL/GenBank/DDBJ whole genome shotgun (WGS) entry which is preliminary data.</text>
</comment>
<dbReference type="PROSITE" id="PS50109">
    <property type="entry name" value="HIS_KIN"/>
    <property type="match status" value="1"/>
</dbReference>
<organism evidence="11 12">
    <name type="scientific">Pedobacter mendelii</name>
    <dbReference type="NCBI Taxonomy" id="1908240"/>
    <lineage>
        <taxon>Bacteria</taxon>
        <taxon>Pseudomonadati</taxon>
        <taxon>Bacteroidota</taxon>
        <taxon>Sphingobacteriia</taxon>
        <taxon>Sphingobacteriales</taxon>
        <taxon>Sphingobacteriaceae</taxon>
        <taxon>Pedobacter</taxon>
    </lineage>
</organism>
<dbReference type="PROSITE" id="PS00041">
    <property type="entry name" value="HTH_ARAC_FAMILY_1"/>
    <property type="match status" value="1"/>
</dbReference>
<dbReference type="SUPFAM" id="SSF46689">
    <property type="entry name" value="Homeodomain-like"/>
    <property type="match status" value="1"/>
</dbReference>
<dbReference type="Pfam" id="PF12833">
    <property type="entry name" value="HTH_18"/>
    <property type="match status" value="1"/>
</dbReference>
<reference evidence="12" key="1">
    <citation type="journal article" date="2019" name="Int. J. Syst. Evol. Microbiol.">
        <title>The Global Catalogue of Microorganisms (GCM) 10K type strain sequencing project: providing services to taxonomists for standard genome sequencing and annotation.</title>
        <authorList>
            <consortium name="The Broad Institute Genomics Platform"/>
            <consortium name="The Broad Institute Genome Sequencing Center for Infectious Disease"/>
            <person name="Wu L."/>
            <person name="Ma J."/>
        </authorList>
    </citation>
    <scope>NUCLEOTIDE SEQUENCE [LARGE SCALE GENOMIC DNA]</scope>
    <source>
        <strain evidence="12">CCM 8939</strain>
    </source>
</reference>
<dbReference type="Gene3D" id="2.60.40.10">
    <property type="entry name" value="Immunoglobulins"/>
    <property type="match status" value="1"/>
</dbReference>
<dbReference type="Gene3D" id="1.10.287.130">
    <property type="match status" value="1"/>
</dbReference>
<keyword evidence="11" id="KW-0808">Transferase</keyword>
<dbReference type="GO" id="GO:0016301">
    <property type="term" value="F:kinase activity"/>
    <property type="evidence" value="ECO:0007669"/>
    <property type="project" value="UniProtKB-KW"/>
</dbReference>
<dbReference type="InterPro" id="IPR011006">
    <property type="entry name" value="CheY-like_superfamily"/>
</dbReference>
<evidence type="ECO:0000259" key="9">
    <source>
        <dbReference type="PROSITE" id="PS50109"/>
    </source>
</evidence>
<keyword evidence="5" id="KW-0238">DNA-binding</keyword>
<dbReference type="InterPro" id="IPR011110">
    <property type="entry name" value="Reg_prop"/>
</dbReference>
<feature type="domain" description="Response regulatory" evidence="10">
    <location>
        <begin position="1095"/>
        <end position="1210"/>
    </location>
</feature>
<dbReference type="SUPFAM" id="SSF101898">
    <property type="entry name" value="NHL repeat"/>
    <property type="match status" value="1"/>
</dbReference>
<dbReference type="SMART" id="SM00387">
    <property type="entry name" value="HATPase_c"/>
    <property type="match status" value="1"/>
</dbReference>
<evidence type="ECO:0000259" key="8">
    <source>
        <dbReference type="PROSITE" id="PS01124"/>
    </source>
</evidence>
<evidence type="ECO:0000313" key="12">
    <source>
        <dbReference type="Proteomes" id="UP000645390"/>
    </source>
</evidence>
<dbReference type="PANTHER" id="PTHR43547">
    <property type="entry name" value="TWO-COMPONENT HISTIDINE KINASE"/>
    <property type="match status" value="1"/>
</dbReference>
<keyword evidence="4" id="KW-0805">Transcription regulation</keyword>
<dbReference type="InterPro" id="IPR009057">
    <property type="entry name" value="Homeodomain-like_sf"/>
</dbReference>
<dbReference type="Pfam" id="PF02518">
    <property type="entry name" value="HATPase_c"/>
    <property type="match status" value="1"/>
</dbReference>
<dbReference type="EMBL" id="BMDJ01000002">
    <property type="protein sequence ID" value="GGI23726.1"/>
    <property type="molecule type" value="Genomic_DNA"/>
</dbReference>
<dbReference type="PROSITE" id="PS50110">
    <property type="entry name" value="RESPONSE_REGULATORY"/>
    <property type="match status" value="1"/>
</dbReference>
<dbReference type="CDD" id="cd16922">
    <property type="entry name" value="HATPase_EvgS-ArcB-TorS-like"/>
    <property type="match status" value="1"/>
</dbReference>
<dbReference type="SMART" id="SM00342">
    <property type="entry name" value="HTH_ARAC"/>
    <property type="match status" value="1"/>
</dbReference>
<dbReference type="SUPFAM" id="SSF50998">
    <property type="entry name" value="Quinoprotein alcohol dehydrogenase-like"/>
    <property type="match status" value="1"/>
</dbReference>
<accession>A0ABQ2BDY8</accession>
<dbReference type="InterPro" id="IPR036097">
    <property type="entry name" value="HisK_dim/P_sf"/>
</dbReference>
<dbReference type="InterPro" id="IPR036890">
    <property type="entry name" value="HATPase_C_sf"/>
</dbReference>
<keyword evidence="12" id="KW-1185">Reference proteome</keyword>
<dbReference type="Pfam" id="PF00512">
    <property type="entry name" value="HisKA"/>
    <property type="match status" value="1"/>
</dbReference>
<dbReference type="InterPro" id="IPR011123">
    <property type="entry name" value="Y_Y_Y"/>
</dbReference>
<dbReference type="CDD" id="cd00082">
    <property type="entry name" value="HisKA"/>
    <property type="match status" value="1"/>
</dbReference>
<evidence type="ECO:0000256" key="4">
    <source>
        <dbReference type="ARBA" id="ARBA00023015"/>
    </source>
</evidence>
<gene>
    <name evidence="11" type="ORF">GCM10008119_09100</name>
</gene>
<dbReference type="PRINTS" id="PR00344">
    <property type="entry name" value="BCTRLSENSOR"/>
</dbReference>
<keyword evidence="3 7" id="KW-0597">Phosphoprotein</keyword>